<keyword evidence="13" id="KW-1185">Reference proteome</keyword>
<protein>
    <recommendedName>
        <fullName evidence="2">Cytochrome bc1 complex Rieske iron-sulfur subunit</fullName>
    </recommendedName>
    <alternativeName>
        <fullName evidence="8">Cytochrome bc1 reductase complex subunit QcrA</fullName>
    </alternativeName>
</protein>
<reference evidence="13" key="1">
    <citation type="journal article" date="2019" name="Int. J. Syst. Evol. Microbiol.">
        <title>The Global Catalogue of Microorganisms (GCM) 10K type strain sequencing project: providing services to taxonomists for standard genome sequencing and annotation.</title>
        <authorList>
            <consortium name="The Broad Institute Genomics Platform"/>
            <consortium name="The Broad Institute Genome Sequencing Center for Infectious Disease"/>
            <person name="Wu L."/>
            <person name="Ma J."/>
        </authorList>
    </citation>
    <scope>NUCLEOTIDE SEQUENCE [LARGE SCALE GENOMIC DNA]</scope>
    <source>
        <strain evidence="13">JCM 17983</strain>
    </source>
</reference>
<evidence type="ECO:0000313" key="12">
    <source>
        <dbReference type="EMBL" id="GAA4877190.1"/>
    </source>
</evidence>
<dbReference type="PROSITE" id="PS51257">
    <property type="entry name" value="PROKAR_LIPOPROTEIN"/>
    <property type="match status" value="1"/>
</dbReference>
<comment type="function">
    <text evidence="1">Iron-sulfur subunit of the cytochrome bc1 complex, an essential component of the respiratory electron transport chain required for ATP synthesis. The bc1 complex catalyzes the oxidation of menaquinol and the reduction of cytochrome c in the respiratory chain. The bc1 complex operates through a Q-cycle mechanism that couples electron transfer to generation of the proton gradient that drives ATP synthesis.</text>
</comment>
<evidence type="ECO:0000256" key="10">
    <source>
        <dbReference type="SAM" id="MobiDB-lite"/>
    </source>
</evidence>
<feature type="domain" description="Rieske" evidence="11">
    <location>
        <begin position="60"/>
        <end position="151"/>
    </location>
</feature>
<feature type="region of interest" description="Disordered" evidence="10">
    <location>
        <begin position="28"/>
        <end position="60"/>
    </location>
</feature>
<dbReference type="PANTHER" id="PTHR10134">
    <property type="entry name" value="CYTOCHROME B-C1 COMPLEX SUBUNIT RIESKE, MITOCHONDRIAL"/>
    <property type="match status" value="1"/>
</dbReference>
<evidence type="ECO:0000256" key="9">
    <source>
        <dbReference type="ARBA" id="ARBA00034078"/>
    </source>
</evidence>
<dbReference type="InterPro" id="IPR005805">
    <property type="entry name" value="Rieske_Fe-S_prot_C"/>
</dbReference>
<proteinExistence type="predicted"/>
<dbReference type="Gene3D" id="2.102.10.10">
    <property type="entry name" value="Rieske [2Fe-2S] iron-sulphur domain"/>
    <property type="match status" value="1"/>
</dbReference>
<sequence length="152" mass="15153">MSTSDERESPTVSRRSALIATAALGLAGCAAPEPEPPPRPRGGGLPFTAAPGPGTGAAGTVVGPAAEVPVGGGKVFPALEVVVTQPSPGRYEGFSAVCTHTACIVADVADGTINCPCHGSRFNLDGSVARGPAERPLTVRSVRVDGGQVLLE</sequence>
<evidence type="ECO:0000256" key="4">
    <source>
        <dbReference type="ARBA" id="ARBA00022723"/>
    </source>
</evidence>
<evidence type="ECO:0000256" key="3">
    <source>
        <dbReference type="ARBA" id="ARBA00022714"/>
    </source>
</evidence>
<dbReference type="InterPro" id="IPR036922">
    <property type="entry name" value="Rieske_2Fe-2S_sf"/>
</dbReference>
<dbReference type="Pfam" id="PF00355">
    <property type="entry name" value="Rieske"/>
    <property type="match status" value="1"/>
</dbReference>
<comment type="cofactor">
    <cofactor evidence="9">
        <name>[2Fe-2S] cluster</name>
        <dbReference type="ChEBI" id="CHEBI:190135"/>
    </cofactor>
</comment>
<dbReference type="InterPro" id="IPR014349">
    <property type="entry name" value="Rieske_Fe-S_prot"/>
</dbReference>
<dbReference type="EMBL" id="BAABHQ010000007">
    <property type="protein sequence ID" value="GAA4877190.1"/>
    <property type="molecule type" value="Genomic_DNA"/>
</dbReference>
<dbReference type="InterPro" id="IPR017941">
    <property type="entry name" value="Rieske_2Fe-2S"/>
</dbReference>
<organism evidence="12 13">
    <name type="scientific">Actinomycetospora straminea</name>
    <dbReference type="NCBI Taxonomy" id="663607"/>
    <lineage>
        <taxon>Bacteria</taxon>
        <taxon>Bacillati</taxon>
        <taxon>Actinomycetota</taxon>
        <taxon>Actinomycetes</taxon>
        <taxon>Pseudonocardiales</taxon>
        <taxon>Pseudonocardiaceae</taxon>
        <taxon>Actinomycetospora</taxon>
    </lineage>
</organism>
<dbReference type="CDD" id="cd03467">
    <property type="entry name" value="Rieske"/>
    <property type="match status" value="1"/>
</dbReference>
<dbReference type="InterPro" id="IPR006311">
    <property type="entry name" value="TAT_signal"/>
</dbReference>
<evidence type="ECO:0000256" key="7">
    <source>
        <dbReference type="ARBA" id="ARBA00023157"/>
    </source>
</evidence>
<evidence type="ECO:0000313" key="13">
    <source>
        <dbReference type="Proteomes" id="UP001500457"/>
    </source>
</evidence>
<evidence type="ECO:0000259" key="11">
    <source>
        <dbReference type="PROSITE" id="PS51296"/>
    </source>
</evidence>
<dbReference type="Proteomes" id="UP001500457">
    <property type="component" value="Unassembled WGS sequence"/>
</dbReference>
<dbReference type="RefSeq" id="WP_274234219.1">
    <property type="nucleotide sequence ID" value="NZ_BAABHQ010000007.1"/>
</dbReference>
<gene>
    <name evidence="12" type="ORF">GCM10023203_29410</name>
</gene>
<keyword evidence="6" id="KW-0411">Iron-sulfur</keyword>
<keyword evidence="4" id="KW-0479">Metal-binding</keyword>
<evidence type="ECO:0000256" key="5">
    <source>
        <dbReference type="ARBA" id="ARBA00023004"/>
    </source>
</evidence>
<keyword evidence="3" id="KW-0001">2Fe-2S</keyword>
<dbReference type="PROSITE" id="PS51318">
    <property type="entry name" value="TAT"/>
    <property type="match status" value="1"/>
</dbReference>
<dbReference type="PROSITE" id="PS51296">
    <property type="entry name" value="RIESKE"/>
    <property type="match status" value="1"/>
</dbReference>
<evidence type="ECO:0000256" key="8">
    <source>
        <dbReference type="ARBA" id="ARBA00029586"/>
    </source>
</evidence>
<evidence type="ECO:0000256" key="1">
    <source>
        <dbReference type="ARBA" id="ARBA00002494"/>
    </source>
</evidence>
<dbReference type="SUPFAM" id="SSF50022">
    <property type="entry name" value="ISP domain"/>
    <property type="match status" value="1"/>
</dbReference>
<keyword evidence="7" id="KW-1015">Disulfide bond</keyword>
<comment type="caution">
    <text evidence="12">The sequence shown here is derived from an EMBL/GenBank/DDBJ whole genome shotgun (WGS) entry which is preliminary data.</text>
</comment>
<accession>A0ABP9EEM1</accession>
<name>A0ABP9EEM1_9PSEU</name>
<keyword evidence="5" id="KW-0408">Iron</keyword>
<feature type="compositionally biased region" description="Low complexity" evidence="10">
    <location>
        <begin position="46"/>
        <end position="60"/>
    </location>
</feature>
<dbReference type="PRINTS" id="PR00162">
    <property type="entry name" value="RIESKE"/>
</dbReference>
<evidence type="ECO:0000256" key="6">
    <source>
        <dbReference type="ARBA" id="ARBA00023014"/>
    </source>
</evidence>
<evidence type="ECO:0000256" key="2">
    <source>
        <dbReference type="ARBA" id="ARBA00015816"/>
    </source>
</evidence>